<accession>A3XIZ9</accession>
<organism evidence="1 2">
    <name type="scientific">Leeuwenhoekiella blandensis (strain CECT 7118 / CCUG 51940 / KCTC 22103 / MED217)</name>
    <name type="common">Flavobacterium sp. (strain MED217)</name>
    <dbReference type="NCBI Taxonomy" id="398720"/>
    <lineage>
        <taxon>Bacteria</taxon>
        <taxon>Pseudomonadati</taxon>
        <taxon>Bacteroidota</taxon>
        <taxon>Flavobacteriia</taxon>
        <taxon>Flavobacteriales</taxon>
        <taxon>Flavobacteriaceae</taxon>
        <taxon>Leeuwenhoekiella</taxon>
    </lineage>
</organism>
<dbReference type="AlphaFoldDB" id="A3XIZ9"/>
<gene>
    <name evidence="1" type="ORF">MED217_05582</name>
</gene>
<reference evidence="1 2" key="1">
    <citation type="journal article" date="2007" name="Nature">
        <title>Light stimulates growth of proteorhodopsin-containing marine Flavobacteria.</title>
        <authorList>
            <person name="Gomez-Consarnau L."/>
            <person name="Gonzalez J.M."/>
            <person name="Coll-Llado M."/>
            <person name="Gourdon P."/>
            <person name="Pascher T."/>
            <person name="Neutze R."/>
            <person name="Pedros-Alio C."/>
            <person name="Pinhassi J."/>
        </authorList>
    </citation>
    <scope>NUCLEOTIDE SEQUENCE [LARGE SCALE GENOMIC DNA]</scope>
    <source>
        <strain evidence="1 2">MED217</strain>
    </source>
</reference>
<dbReference type="eggNOG" id="ENOG502Z8GP">
    <property type="taxonomic scope" value="Bacteria"/>
</dbReference>
<comment type="caution">
    <text evidence="1">The sequence shown here is derived from an EMBL/GenBank/DDBJ whole genome shotgun (WGS) entry which is preliminary data.</text>
</comment>
<dbReference type="STRING" id="398720.MED217_05582"/>
<dbReference type="HOGENOM" id="CLU_047094_0_0_10"/>
<sequence length="460" mass="53390">MFMKKIIPIKIIEINKNRFDIFMLFTRHPFINFLAKELHYYTNDTNTILGVVILDYTDKDYNYILMARDENRQFRAFEIKTDYTTEEKCITALTNSMKWHSSQNLTIVEQGGPPKGLKLFEVNQSPEKLHPYFKNLKNSKGSKASKQAIIEISNHLDDIDGNFVEQFQSINGFDARLWELYLFASFIELEFEMLREFNRPDFLIKKDDLTIAVEAVILGRKNDPPKLVHIQPRSTTLQDIEEKLKNETPLRYGSALYSKLRKEYWKLDHVKNRPLVFAIADFHSDASMIWSFVALTEYLYGHKQISEKDEKGKEIIKTVKANSYTKPSGKIIPTGFFDQPDTEYVSAILFSATGTLAKFTRMGIQAGFAEEGQIVIRIGDCVNPDPQSFDPISFKYKVSEDTKETWREGLNLFHNPKAKHPIDMEYFPNIGHHKFIDGELISYTPDFHPYASMNYNTITT</sequence>
<proteinExistence type="predicted"/>
<evidence type="ECO:0000313" key="2">
    <source>
        <dbReference type="Proteomes" id="UP000001601"/>
    </source>
</evidence>
<dbReference type="Proteomes" id="UP000001601">
    <property type="component" value="Unassembled WGS sequence"/>
</dbReference>
<evidence type="ECO:0000313" key="1">
    <source>
        <dbReference type="EMBL" id="EAQ50478.1"/>
    </source>
</evidence>
<protein>
    <recommendedName>
        <fullName evidence="3">Glycosaminoglycan attachment site</fullName>
    </recommendedName>
</protein>
<name>A3XIZ9_LEEBM</name>
<keyword evidence="2" id="KW-1185">Reference proteome</keyword>
<evidence type="ECO:0008006" key="3">
    <source>
        <dbReference type="Google" id="ProtNLM"/>
    </source>
</evidence>
<dbReference type="EMBL" id="AANC01000002">
    <property type="protein sequence ID" value="EAQ50478.1"/>
    <property type="molecule type" value="Genomic_DNA"/>
</dbReference>